<dbReference type="Proteomes" id="UP001202328">
    <property type="component" value="Unassembled WGS sequence"/>
</dbReference>
<feature type="domain" description="MULE transposase" evidence="1">
    <location>
        <begin position="44"/>
        <end position="140"/>
    </location>
</feature>
<dbReference type="AlphaFoldDB" id="A0AAD4SS77"/>
<feature type="non-terminal residue" evidence="2">
    <location>
        <position position="1"/>
    </location>
</feature>
<dbReference type="PANTHER" id="PTHR31973:SF187">
    <property type="entry name" value="MUTATOR TRANSPOSASE MUDRA PROTEIN"/>
    <property type="match status" value="1"/>
</dbReference>
<protein>
    <recommendedName>
        <fullName evidence="1">MULE transposase domain-containing protein</fullName>
    </recommendedName>
</protein>
<gene>
    <name evidence="2" type="ORF">MKW98_016618</name>
</gene>
<dbReference type="PANTHER" id="PTHR31973">
    <property type="entry name" value="POLYPROTEIN, PUTATIVE-RELATED"/>
    <property type="match status" value="1"/>
</dbReference>
<evidence type="ECO:0000259" key="1">
    <source>
        <dbReference type="Pfam" id="PF10551"/>
    </source>
</evidence>
<dbReference type="EMBL" id="JAJJMB010008936">
    <property type="protein sequence ID" value="KAI3919065.1"/>
    <property type="molecule type" value="Genomic_DNA"/>
</dbReference>
<keyword evidence="3" id="KW-1185">Reference proteome</keyword>
<dbReference type="InterPro" id="IPR018289">
    <property type="entry name" value="MULE_transposase_dom"/>
</dbReference>
<accession>A0AAD4SS77</accession>
<evidence type="ECO:0000313" key="2">
    <source>
        <dbReference type="EMBL" id="KAI3919065.1"/>
    </source>
</evidence>
<evidence type="ECO:0000313" key="3">
    <source>
        <dbReference type="Proteomes" id="UP001202328"/>
    </source>
</evidence>
<sequence length="169" mass="19380">MLELHNKGTKTAIHTDENDTFLYYFFRLGACLHGFKTWCRPAFVVDGTYLYGDGHGVLLSAVGFDTNDQIFPIAFAIVDSENNESYEWFMQQLFDALGPEFSSREDLVMCSDRSQSIEHRVSTVFTRACHVCCTFHLKENIKTRYHNIAAATSFMNAALAYTNDDYRRL</sequence>
<dbReference type="Pfam" id="PF10551">
    <property type="entry name" value="MULE"/>
    <property type="match status" value="1"/>
</dbReference>
<comment type="caution">
    <text evidence="2">The sequence shown here is derived from an EMBL/GenBank/DDBJ whole genome shotgun (WGS) entry which is preliminary data.</text>
</comment>
<reference evidence="2" key="1">
    <citation type="submission" date="2022-04" db="EMBL/GenBank/DDBJ databases">
        <title>A functionally conserved STORR gene fusion in Papaver species that diverged 16.8 million years ago.</title>
        <authorList>
            <person name="Catania T."/>
        </authorList>
    </citation>
    <scope>NUCLEOTIDE SEQUENCE</scope>
    <source>
        <strain evidence="2">S-188037</strain>
    </source>
</reference>
<proteinExistence type="predicted"/>
<organism evidence="2 3">
    <name type="scientific">Papaver atlanticum</name>
    <dbReference type="NCBI Taxonomy" id="357466"/>
    <lineage>
        <taxon>Eukaryota</taxon>
        <taxon>Viridiplantae</taxon>
        <taxon>Streptophyta</taxon>
        <taxon>Embryophyta</taxon>
        <taxon>Tracheophyta</taxon>
        <taxon>Spermatophyta</taxon>
        <taxon>Magnoliopsida</taxon>
        <taxon>Ranunculales</taxon>
        <taxon>Papaveraceae</taxon>
        <taxon>Papaveroideae</taxon>
        <taxon>Papaver</taxon>
    </lineage>
</organism>
<name>A0AAD4SS77_9MAGN</name>